<evidence type="ECO:0000313" key="3">
    <source>
        <dbReference type="Proteomes" id="UP000662770"/>
    </source>
</evidence>
<keyword evidence="3" id="KW-1185">Reference proteome</keyword>
<keyword evidence="1" id="KW-0812">Transmembrane</keyword>
<accession>A0ABX7QPY9</accession>
<evidence type="ECO:0000313" key="2">
    <source>
        <dbReference type="EMBL" id="QSX33541.1"/>
    </source>
</evidence>
<dbReference type="EMBL" id="CP071503">
    <property type="protein sequence ID" value="QSX33541.1"/>
    <property type="molecule type" value="Genomic_DNA"/>
</dbReference>
<dbReference type="RefSeq" id="WP_207354760.1">
    <property type="nucleotide sequence ID" value="NZ_CP071503.1"/>
</dbReference>
<sequence>MDKAPNYAGYSIDELRQARASIDERRFPARKAQLDELIAAHIATARAEDPEPAAEVTDSQAPSEFKLVITTLISIPCYPILCLVVIEALYSGSITSKYHHVYTWQQQPWMYSFHLLVLCVVLICWPWGLTLMWLKRLKLPDR</sequence>
<keyword evidence="1" id="KW-0472">Membrane</keyword>
<name>A0ABX7QPY9_9GAMM</name>
<gene>
    <name evidence="2" type="ORF">JYB87_17825</name>
</gene>
<proteinExistence type="predicted"/>
<reference evidence="2 3" key="1">
    <citation type="submission" date="2021-03" db="EMBL/GenBank/DDBJ databases">
        <title>Novel species identification of genus Shewanella.</title>
        <authorList>
            <person name="Liu G."/>
            <person name="Zhang Q."/>
        </authorList>
    </citation>
    <scope>NUCLEOTIDE SEQUENCE [LARGE SCALE GENOMIC DNA]</scope>
    <source>
        <strain evidence="2 3">FJAT-51800</strain>
    </source>
</reference>
<keyword evidence="1" id="KW-1133">Transmembrane helix</keyword>
<feature type="transmembrane region" description="Helical" evidence="1">
    <location>
        <begin position="110"/>
        <end position="134"/>
    </location>
</feature>
<organism evidence="2 3">
    <name type="scientific">Shewanella avicenniae</name>
    <dbReference type="NCBI Taxonomy" id="2814294"/>
    <lineage>
        <taxon>Bacteria</taxon>
        <taxon>Pseudomonadati</taxon>
        <taxon>Pseudomonadota</taxon>
        <taxon>Gammaproteobacteria</taxon>
        <taxon>Alteromonadales</taxon>
        <taxon>Shewanellaceae</taxon>
        <taxon>Shewanella</taxon>
    </lineage>
</organism>
<evidence type="ECO:0000256" key="1">
    <source>
        <dbReference type="SAM" id="Phobius"/>
    </source>
</evidence>
<protein>
    <recommendedName>
        <fullName evidence="4">DUF1707 domain-containing protein</fullName>
    </recommendedName>
</protein>
<evidence type="ECO:0008006" key="4">
    <source>
        <dbReference type="Google" id="ProtNLM"/>
    </source>
</evidence>
<dbReference type="Proteomes" id="UP000662770">
    <property type="component" value="Chromosome"/>
</dbReference>
<feature type="transmembrane region" description="Helical" evidence="1">
    <location>
        <begin position="67"/>
        <end position="90"/>
    </location>
</feature>